<keyword evidence="1" id="KW-1133">Transmembrane helix</keyword>
<keyword evidence="1" id="KW-0472">Membrane</keyword>
<evidence type="ECO:0000313" key="4">
    <source>
        <dbReference type="Proteomes" id="UP000537161"/>
    </source>
</evidence>
<evidence type="ECO:0000256" key="1">
    <source>
        <dbReference type="SAM" id="Phobius"/>
    </source>
</evidence>
<feature type="signal peptide" evidence="2">
    <location>
        <begin position="1"/>
        <end position="31"/>
    </location>
</feature>
<name>A0A7W9B7R0_9SPHN</name>
<gene>
    <name evidence="3" type="ORF">FHR21_003144</name>
</gene>
<sequence>MARTTKKSWTKAAVGAATAGAMLIGSTPAMARDRYDDDGIGAGEIIAGAVVLGGLAAILASTGDRDDYRYRDRYRDPRYGYGYDYGRYGNGRSAVNRCVAAAERSASRYGRADVTQVTSIDRKRDGYKVKGRLVVRDGYGGRWGRGGYYDKGKFSCEIRYGRIHDLDFSGLR</sequence>
<dbReference type="AlphaFoldDB" id="A0A7W9B7R0"/>
<comment type="caution">
    <text evidence="3">The sequence shown here is derived from an EMBL/GenBank/DDBJ whole genome shotgun (WGS) entry which is preliminary data.</text>
</comment>
<organism evidence="3 4">
    <name type="scientific">Sphingopyxis panaciterrulae</name>
    <dbReference type="NCBI Taxonomy" id="462372"/>
    <lineage>
        <taxon>Bacteria</taxon>
        <taxon>Pseudomonadati</taxon>
        <taxon>Pseudomonadota</taxon>
        <taxon>Alphaproteobacteria</taxon>
        <taxon>Sphingomonadales</taxon>
        <taxon>Sphingomonadaceae</taxon>
        <taxon>Sphingopyxis</taxon>
    </lineage>
</organism>
<feature type="chain" id="PRO_5030657835" description="17 kDa surface antigen" evidence="2">
    <location>
        <begin position="32"/>
        <end position="172"/>
    </location>
</feature>
<keyword evidence="2" id="KW-0732">Signal</keyword>
<reference evidence="3 4" key="1">
    <citation type="submission" date="2020-08" db="EMBL/GenBank/DDBJ databases">
        <title>Genomic Encyclopedia of Type Strains, Phase IV (KMG-IV): sequencing the most valuable type-strain genomes for metagenomic binning, comparative biology and taxonomic classification.</title>
        <authorList>
            <person name="Goeker M."/>
        </authorList>
    </citation>
    <scope>NUCLEOTIDE SEQUENCE [LARGE SCALE GENOMIC DNA]</scope>
    <source>
        <strain evidence="3 4">DSM 27163</strain>
    </source>
</reference>
<proteinExistence type="predicted"/>
<keyword evidence="1" id="KW-0812">Transmembrane</keyword>
<evidence type="ECO:0000256" key="2">
    <source>
        <dbReference type="SAM" id="SignalP"/>
    </source>
</evidence>
<accession>A0A7W9B7R0</accession>
<evidence type="ECO:0000313" key="3">
    <source>
        <dbReference type="EMBL" id="MBB5707777.1"/>
    </source>
</evidence>
<evidence type="ECO:0008006" key="5">
    <source>
        <dbReference type="Google" id="ProtNLM"/>
    </source>
</evidence>
<dbReference type="RefSeq" id="WP_184099953.1">
    <property type="nucleotide sequence ID" value="NZ_JACIJH010000011.1"/>
</dbReference>
<dbReference type="EMBL" id="JACIJH010000011">
    <property type="protein sequence ID" value="MBB5707777.1"/>
    <property type="molecule type" value="Genomic_DNA"/>
</dbReference>
<dbReference type="Proteomes" id="UP000537161">
    <property type="component" value="Unassembled WGS sequence"/>
</dbReference>
<keyword evidence="4" id="KW-1185">Reference proteome</keyword>
<feature type="transmembrane region" description="Helical" evidence="1">
    <location>
        <begin position="41"/>
        <end position="61"/>
    </location>
</feature>
<protein>
    <recommendedName>
        <fullName evidence="5">17 kDa surface antigen</fullName>
    </recommendedName>
</protein>